<dbReference type="GO" id="GO:0008270">
    <property type="term" value="F:zinc ion binding"/>
    <property type="evidence" value="ECO:0007669"/>
    <property type="project" value="UniProtKB-KW"/>
</dbReference>
<feature type="region of interest" description="Disordered" evidence="4">
    <location>
        <begin position="1008"/>
        <end position="1040"/>
    </location>
</feature>
<evidence type="ECO:0000313" key="8">
    <source>
        <dbReference type="Proteomes" id="UP000001646"/>
    </source>
</evidence>
<dbReference type="Gene3D" id="3.30.70.270">
    <property type="match status" value="1"/>
</dbReference>
<keyword evidence="3" id="KW-0862">Zinc</keyword>
<proteinExistence type="inferred from homology"/>
<evidence type="ECO:0000259" key="5">
    <source>
        <dbReference type="PROSITE" id="PS50157"/>
    </source>
</evidence>
<dbReference type="InterPro" id="IPR005135">
    <property type="entry name" value="Endo/exonuclease/phosphatase"/>
</dbReference>
<dbReference type="InterPro" id="IPR043128">
    <property type="entry name" value="Rev_trsase/Diguanyl_cyclase"/>
</dbReference>
<dbReference type="SUPFAM" id="SSF56672">
    <property type="entry name" value="DNA/RNA polymerases"/>
    <property type="match status" value="1"/>
</dbReference>
<dbReference type="Pfam" id="PF00078">
    <property type="entry name" value="RVT_1"/>
    <property type="match status" value="1"/>
</dbReference>
<evidence type="ECO:0000256" key="1">
    <source>
        <dbReference type="ARBA" id="ARBA00010879"/>
    </source>
</evidence>
<dbReference type="InterPro" id="IPR036691">
    <property type="entry name" value="Endo/exonu/phosph_ase_sf"/>
</dbReference>
<name>A0A803U1H1_ANOCA</name>
<feature type="compositionally biased region" description="Basic and acidic residues" evidence="4">
    <location>
        <begin position="1009"/>
        <end position="1018"/>
    </location>
</feature>
<sequence>MNFGTWNVRTLLDNTDSERPERRTALIARELGRFKIDIAALQETRRAGEGQLKEEKGGYTFFWKGLPEEERRRIHGVGFAIRNDLVKHLTEAPTGINERLSTLRINLAKNQQATIICAYAPTLDADEDIKEKFYCQLDTILSEIPKEDKIILLGDFNARVGRDSDLWPGIIGKDGVGNSNSNGILLLTKCGEHNLVITNTLFRQKNKLKTSWKHPRSKHWHLLDYVITRARDRRDVLLTRAMTGTDDCWTDHRLIRSTMAIKIVPKRRLQGRKTRRKMNTQALQEPSKRALLQTTLKDHLPTEHPENVEEHWNKLKTSIITACEESIGYLTKKHQDWFDDNDKEIQQLIDNKRKAFQTWQRDTNCAAKKKIYASAKAEVQRRTRELKNIWWTKKAEEIQHLADTHDAQGFFKATKIIYGPRNHGIQPLRSSDGTKILKDKTSIALRWKEHYQNLLNRSSNVAEETLSQIPQQQTRDELAALPSLEEVSNAISQQKNNKASGPDGIPAEIFKEGGPELMQQLHQLIEKVWMTEKIPADFKDATIITLFKKGDRTDCGNYRGISLLTSAGKILARILANRLLPVSEDTLPESQNGFRPSRGTVDMIFTARQLQEKCREQNQPLYMAFIDLAKAFDTVNRSALWTILQKIGCPDKFVNILRLLHDDMMATVLDSNGSQSDPFKVESGVKQGCVIAPTLFSIFIAMILHLVDGKLPTGVEIIYRTDGKLFNLSRLRAKTKVTTTSVIELQYADDNVVCARSEEDLQATLNTFAEAYEKLGLSLNIEKTKVLFQQAPANPSAKPGIQLNGATLENVDHFRYLGSHLSTKVNIDTEIQHRLSSASAAFFRMKQRVFDDRDIRRETKVLVYKAIVLPTLLYACETWTVYRRHTKLLERFHQRCLRKILQISWEDRRTNVSVLEEAKTTSIEAMLLRHQLRWTGHVVRMPDHRLPKQLLYSELKNGKRNVGGQEKRFKDGLKANLKNCGIDTENWEALALERSNWRSAVTSSAAEFEEARTEGLREKRAKRKERQANPDRDRLPPGNRCPHCGRICGSRIGLFSHLRTHAQDTKVGRPSSSNDEGSPNANALKLLIITKMATVWISLHLRTSYFEVHQTQIKC</sequence>
<comment type="similarity">
    <text evidence="1">Belongs to the beta type-B retroviral polymerase family. HERV class-II K(HML-2) pol subfamily.</text>
</comment>
<dbReference type="Gene3D" id="3.60.10.10">
    <property type="entry name" value="Endonuclease/exonuclease/phosphatase"/>
    <property type="match status" value="1"/>
</dbReference>
<reference evidence="7 8" key="1">
    <citation type="submission" date="2009-12" db="EMBL/GenBank/DDBJ databases">
        <title>The Genome Sequence of Anolis carolinensis (Green Anole Lizard).</title>
        <authorList>
            <consortium name="The Genome Sequencing Platform"/>
            <person name="Di Palma F."/>
            <person name="Alfoldi J."/>
            <person name="Heiman D."/>
            <person name="Young S."/>
            <person name="Grabherr M."/>
            <person name="Johnson J."/>
            <person name="Lander E.S."/>
            <person name="Lindblad-Toh K."/>
        </authorList>
    </citation>
    <scope>NUCLEOTIDE SEQUENCE [LARGE SCALE GENOMIC DNA]</scope>
    <source>
        <strain evidence="7 8">JBL SC #1</strain>
    </source>
</reference>
<keyword evidence="3" id="KW-0863">Zinc-finger</keyword>
<evidence type="ECO:0000256" key="4">
    <source>
        <dbReference type="SAM" id="MobiDB-lite"/>
    </source>
</evidence>
<dbReference type="InterPro" id="IPR013087">
    <property type="entry name" value="Znf_C2H2_type"/>
</dbReference>
<keyword evidence="3" id="KW-0479">Metal-binding</keyword>
<protein>
    <recommendedName>
        <fullName evidence="2">ribonuclease H</fullName>
        <ecNumber evidence="2">3.1.26.4</ecNumber>
    </recommendedName>
</protein>
<dbReference type="SUPFAM" id="SSF56219">
    <property type="entry name" value="DNase I-like"/>
    <property type="match status" value="1"/>
</dbReference>
<feature type="compositionally biased region" description="Basic and acidic residues" evidence="4">
    <location>
        <begin position="1026"/>
        <end position="1035"/>
    </location>
</feature>
<dbReference type="InParanoid" id="A0A803U1H1"/>
<evidence type="ECO:0000313" key="7">
    <source>
        <dbReference type="Ensembl" id="ENSACAP00000041311.1"/>
    </source>
</evidence>
<dbReference type="AlphaFoldDB" id="A0A803U1H1"/>
<keyword evidence="8" id="KW-1185">Reference proteome</keyword>
<dbReference type="EC" id="3.1.26.4" evidence="2"/>
<dbReference type="Proteomes" id="UP000001646">
    <property type="component" value="Chromosome 3"/>
</dbReference>
<dbReference type="PANTHER" id="PTHR47027:SF30">
    <property type="entry name" value="THAP-TYPE DOMAIN-CONTAINING PROTEIN"/>
    <property type="match status" value="1"/>
</dbReference>
<dbReference type="Pfam" id="PF03372">
    <property type="entry name" value="Exo_endo_phos"/>
    <property type="match status" value="1"/>
</dbReference>
<evidence type="ECO:0000256" key="2">
    <source>
        <dbReference type="ARBA" id="ARBA00012180"/>
    </source>
</evidence>
<dbReference type="CDD" id="cd01650">
    <property type="entry name" value="RT_nLTR_like"/>
    <property type="match status" value="1"/>
</dbReference>
<dbReference type="Ensembl" id="ENSACAT00000048362.1">
    <property type="protein sequence ID" value="ENSACAP00000041311.1"/>
    <property type="gene ID" value="ENSACAG00000034834.1"/>
</dbReference>
<evidence type="ECO:0000256" key="3">
    <source>
        <dbReference type="PROSITE-ProRule" id="PRU00042"/>
    </source>
</evidence>
<dbReference type="PROSITE" id="PS50157">
    <property type="entry name" value="ZINC_FINGER_C2H2_2"/>
    <property type="match status" value="1"/>
</dbReference>
<organism evidence="7 8">
    <name type="scientific">Anolis carolinensis</name>
    <name type="common">Green anole</name>
    <name type="synonym">American chameleon</name>
    <dbReference type="NCBI Taxonomy" id="28377"/>
    <lineage>
        <taxon>Eukaryota</taxon>
        <taxon>Metazoa</taxon>
        <taxon>Chordata</taxon>
        <taxon>Craniata</taxon>
        <taxon>Vertebrata</taxon>
        <taxon>Euteleostomi</taxon>
        <taxon>Lepidosauria</taxon>
        <taxon>Squamata</taxon>
        <taxon>Bifurcata</taxon>
        <taxon>Unidentata</taxon>
        <taxon>Episquamata</taxon>
        <taxon>Toxicofera</taxon>
        <taxon>Iguania</taxon>
        <taxon>Dactyloidae</taxon>
        <taxon>Anolis</taxon>
    </lineage>
</organism>
<reference evidence="7" key="2">
    <citation type="submission" date="2025-08" db="UniProtKB">
        <authorList>
            <consortium name="Ensembl"/>
        </authorList>
    </citation>
    <scope>IDENTIFICATION</scope>
</reference>
<dbReference type="GO" id="GO:0004523">
    <property type="term" value="F:RNA-DNA hybrid ribonuclease activity"/>
    <property type="evidence" value="ECO:0007669"/>
    <property type="project" value="UniProtKB-EC"/>
</dbReference>
<reference evidence="7" key="3">
    <citation type="submission" date="2025-09" db="UniProtKB">
        <authorList>
            <consortium name="Ensembl"/>
        </authorList>
    </citation>
    <scope>IDENTIFICATION</scope>
</reference>
<feature type="domain" description="Reverse transcriptase" evidence="6">
    <location>
        <begin position="527"/>
        <end position="821"/>
    </location>
</feature>
<dbReference type="GeneTree" id="ENSGT00940000154988"/>
<dbReference type="PANTHER" id="PTHR47027">
    <property type="entry name" value="REVERSE TRANSCRIPTASE DOMAIN-CONTAINING PROTEIN"/>
    <property type="match status" value="1"/>
</dbReference>
<accession>A0A803U1H1</accession>
<dbReference type="PROSITE" id="PS50878">
    <property type="entry name" value="RT_POL"/>
    <property type="match status" value="1"/>
</dbReference>
<dbReference type="PROSITE" id="PS00028">
    <property type="entry name" value="ZINC_FINGER_C2H2_1"/>
    <property type="match status" value="1"/>
</dbReference>
<dbReference type="InterPro" id="IPR043502">
    <property type="entry name" value="DNA/RNA_pol_sf"/>
</dbReference>
<evidence type="ECO:0000259" key="6">
    <source>
        <dbReference type="PROSITE" id="PS50878"/>
    </source>
</evidence>
<dbReference type="InterPro" id="IPR000477">
    <property type="entry name" value="RT_dom"/>
</dbReference>
<feature type="domain" description="C2H2-type" evidence="5">
    <location>
        <begin position="1039"/>
        <end position="1066"/>
    </location>
</feature>
<dbReference type="CDD" id="cd09076">
    <property type="entry name" value="L1-EN"/>
    <property type="match status" value="1"/>
</dbReference>